<name>A0AAP0NMM5_9MAGN</name>
<comment type="caution">
    <text evidence="1">The sequence shown here is derived from an EMBL/GenBank/DDBJ whole genome shotgun (WGS) entry which is preliminary data.</text>
</comment>
<protein>
    <submittedName>
        <fullName evidence="1">Uncharacterized protein</fullName>
    </submittedName>
</protein>
<evidence type="ECO:0000313" key="1">
    <source>
        <dbReference type="EMBL" id="KAK9113107.1"/>
    </source>
</evidence>
<gene>
    <name evidence="1" type="ORF">Scep_020626</name>
</gene>
<dbReference type="AlphaFoldDB" id="A0AAP0NMM5"/>
<dbReference type="PROSITE" id="PS51257">
    <property type="entry name" value="PROKAR_LIPOPROTEIN"/>
    <property type="match status" value="1"/>
</dbReference>
<proteinExistence type="predicted"/>
<dbReference type="Proteomes" id="UP001419268">
    <property type="component" value="Unassembled WGS sequence"/>
</dbReference>
<evidence type="ECO:0000313" key="2">
    <source>
        <dbReference type="Proteomes" id="UP001419268"/>
    </source>
</evidence>
<dbReference type="EMBL" id="JBBNAG010000008">
    <property type="protein sequence ID" value="KAK9113107.1"/>
    <property type="molecule type" value="Genomic_DNA"/>
</dbReference>
<keyword evidence="2" id="KW-1185">Reference proteome</keyword>
<accession>A0AAP0NMM5</accession>
<organism evidence="1 2">
    <name type="scientific">Stephania cephalantha</name>
    <dbReference type="NCBI Taxonomy" id="152367"/>
    <lineage>
        <taxon>Eukaryota</taxon>
        <taxon>Viridiplantae</taxon>
        <taxon>Streptophyta</taxon>
        <taxon>Embryophyta</taxon>
        <taxon>Tracheophyta</taxon>
        <taxon>Spermatophyta</taxon>
        <taxon>Magnoliopsida</taxon>
        <taxon>Ranunculales</taxon>
        <taxon>Menispermaceae</taxon>
        <taxon>Menispermoideae</taxon>
        <taxon>Cissampelideae</taxon>
        <taxon>Stephania</taxon>
    </lineage>
</organism>
<sequence>MRDMMNRCGSTNTHQYGASMGSSSCSCNNSFSYYSTFNDVQHHHHHECCSTTNTTVDCTLSLGTPSLVTVKTSTTSTVKNGLGRRSCPPFAIGAAISIININNNHNNLLSL</sequence>
<reference evidence="1 2" key="1">
    <citation type="submission" date="2024-01" db="EMBL/GenBank/DDBJ databases">
        <title>Genome assemblies of Stephania.</title>
        <authorList>
            <person name="Yang L."/>
        </authorList>
    </citation>
    <scope>NUCLEOTIDE SEQUENCE [LARGE SCALE GENOMIC DNA]</scope>
    <source>
        <strain evidence="1">JXDWG</strain>
        <tissue evidence="1">Leaf</tissue>
    </source>
</reference>